<evidence type="ECO:0000256" key="3">
    <source>
        <dbReference type="ARBA" id="ARBA00022692"/>
    </source>
</evidence>
<keyword evidence="5 6" id="KW-0472">Membrane</keyword>
<keyword evidence="2" id="KW-1003">Cell membrane</keyword>
<feature type="transmembrane region" description="Helical" evidence="6">
    <location>
        <begin position="128"/>
        <end position="147"/>
    </location>
</feature>
<keyword evidence="4 6" id="KW-1133">Transmembrane helix</keyword>
<name>A0A1Z4BPS4_9FLAO</name>
<evidence type="ECO:0000256" key="4">
    <source>
        <dbReference type="ARBA" id="ARBA00022989"/>
    </source>
</evidence>
<organism evidence="7 8">
    <name type="scientific">Capnocytophaga endodontalis</name>
    <dbReference type="NCBI Taxonomy" id="2708117"/>
    <lineage>
        <taxon>Bacteria</taxon>
        <taxon>Pseudomonadati</taxon>
        <taxon>Bacteroidota</taxon>
        <taxon>Flavobacteriia</taxon>
        <taxon>Flavobacteriales</taxon>
        <taxon>Flavobacteriaceae</taxon>
        <taxon>Capnocytophaga</taxon>
    </lineage>
</organism>
<dbReference type="AlphaFoldDB" id="A0A1Z4BPS4"/>
<dbReference type="RefSeq" id="WP_088594312.1">
    <property type="nucleotide sequence ID" value="NZ_CP022022.1"/>
</dbReference>
<keyword evidence="3 6" id="KW-0812">Transmembrane</keyword>
<evidence type="ECO:0000256" key="6">
    <source>
        <dbReference type="SAM" id="Phobius"/>
    </source>
</evidence>
<evidence type="ECO:0000256" key="5">
    <source>
        <dbReference type="ARBA" id="ARBA00023136"/>
    </source>
</evidence>
<accession>A0A1Z4BPS4</accession>
<gene>
    <name evidence="7" type="ORF">CBG49_09525</name>
</gene>
<dbReference type="EMBL" id="CP022022">
    <property type="protein sequence ID" value="ASF43297.1"/>
    <property type="molecule type" value="Genomic_DNA"/>
</dbReference>
<protein>
    <submittedName>
        <fullName evidence="7">TIGR00374 family protein</fullName>
    </submittedName>
</protein>
<dbReference type="NCBIfam" id="TIGR00374">
    <property type="entry name" value="flippase-like domain"/>
    <property type="match status" value="1"/>
</dbReference>
<reference evidence="8" key="1">
    <citation type="submission" date="2017-06" db="EMBL/GenBank/DDBJ databases">
        <title>Complete genome sequence of Capnocytophaga sp. KCOM 1579 (=ChDC OS43) isolated from a human refractory periapical abscess lesion.</title>
        <authorList>
            <person name="Kook J.-K."/>
            <person name="Park S.-N."/>
            <person name="Lim Y.K."/>
            <person name="Roh H."/>
        </authorList>
    </citation>
    <scope>NUCLEOTIDE SEQUENCE [LARGE SCALE GENOMIC DNA]</scope>
    <source>
        <strain evidence="8">ChDC OS43</strain>
    </source>
</reference>
<feature type="transmembrane region" description="Helical" evidence="6">
    <location>
        <begin position="288"/>
        <end position="312"/>
    </location>
</feature>
<dbReference type="Pfam" id="PF03706">
    <property type="entry name" value="LPG_synthase_TM"/>
    <property type="match status" value="1"/>
</dbReference>
<evidence type="ECO:0000256" key="1">
    <source>
        <dbReference type="ARBA" id="ARBA00004651"/>
    </source>
</evidence>
<dbReference type="InterPro" id="IPR022791">
    <property type="entry name" value="L-PG_synthase/AglD"/>
</dbReference>
<keyword evidence="8" id="KW-1185">Reference proteome</keyword>
<evidence type="ECO:0000256" key="2">
    <source>
        <dbReference type="ARBA" id="ARBA00022475"/>
    </source>
</evidence>
<feature type="transmembrane region" description="Helical" evidence="6">
    <location>
        <begin position="39"/>
        <end position="55"/>
    </location>
</feature>
<feature type="transmembrane region" description="Helical" evidence="6">
    <location>
        <begin position="244"/>
        <end position="268"/>
    </location>
</feature>
<dbReference type="KEGG" id="capn:CBG49_09525"/>
<feature type="transmembrane region" description="Helical" evidence="6">
    <location>
        <begin position="209"/>
        <end position="232"/>
    </location>
</feature>
<dbReference type="PANTHER" id="PTHR39087:SF2">
    <property type="entry name" value="UPF0104 MEMBRANE PROTEIN MJ1595"/>
    <property type="match status" value="1"/>
</dbReference>
<dbReference type="Proteomes" id="UP000197007">
    <property type="component" value="Chromosome"/>
</dbReference>
<dbReference type="PANTHER" id="PTHR39087">
    <property type="entry name" value="UPF0104 MEMBRANE PROTEIN MJ1595"/>
    <property type="match status" value="1"/>
</dbReference>
<feature type="transmembrane region" description="Helical" evidence="6">
    <location>
        <begin position="159"/>
        <end position="178"/>
    </location>
</feature>
<evidence type="ECO:0000313" key="8">
    <source>
        <dbReference type="Proteomes" id="UP000197007"/>
    </source>
</evidence>
<proteinExistence type="predicted"/>
<comment type="subcellular location">
    <subcellularLocation>
        <location evidence="1">Cell membrane</location>
        <topology evidence="1">Multi-pass membrane protein</topology>
    </subcellularLocation>
</comment>
<dbReference type="GO" id="GO:0005886">
    <property type="term" value="C:plasma membrane"/>
    <property type="evidence" value="ECO:0007669"/>
    <property type="project" value="UniProtKB-SubCell"/>
</dbReference>
<sequence>MKKWLKITLPLLVGGFLCWYAYQQFTEEQFTEIKKTFLVADYFYIILAVFLGFLADISRAVRWELMFRPMGYKTSLLHRIMAVFMGYLVNVTIPRSGEVSRALLVSNYDGVPFEKSFGTIISERVIDLLLLFLFTATAFVLQFEVISNFILSKIPFEKLLLILLIGGLSFVIFLYLIYTSERKFFIKVKTFLNGIKEGVFSVLKIRHRWIFLIHTLFIWAMYFLMFYIPFFALPETTNISLPNVLTAFVIGSFAMTFTNAGFGAYPFFIAEVLYLFGVPTPIGTAFGWLVWTSQFAITLLLGGGAFALLPWLKENNHK</sequence>
<evidence type="ECO:0000313" key="7">
    <source>
        <dbReference type="EMBL" id="ASF43297.1"/>
    </source>
</evidence>